<proteinExistence type="predicted"/>
<dbReference type="AlphaFoldDB" id="A0A5K1K921"/>
<accession>A0A5K1K921</accession>
<organism evidence="1">
    <name type="scientific">Ganoderma boninense</name>
    <dbReference type="NCBI Taxonomy" id="34458"/>
    <lineage>
        <taxon>Eukaryota</taxon>
        <taxon>Fungi</taxon>
        <taxon>Dikarya</taxon>
        <taxon>Basidiomycota</taxon>
        <taxon>Agaricomycotina</taxon>
        <taxon>Agaricomycetes</taxon>
        <taxon>Polyporales</taxon>
        <taxon>Polyporaceae</taxon>
        <taxon>Ganoderma</taxon>
    </lineage>
</organism>
<dbReference type="EMBL" id="LR730396">
    <property type="protein sequence ID" value="VWP02667.1"/>
    <property type="molecule type" value="Genomic_DNA"/>
</dbReference>
<name>A0A5K1K921_9APHY</name>
<evidence type="ECO:0000313" key="1">
    <source>
        <dbReference type="EMBL" id="VWP02667.1"/>
    </source>
</evidence>
<gene>
    <name evidence="1" type="primary">Q3BQL2</name>
</gene>
<sequence length="250" mass="29224">MVPPSNRAVMQGQNHNVLQSYTRDCDFFFKVKPLYLRAENTLFCVPRYYFQTSDVFDGMFTLTSIMNTPEEGSSDAHPLFLETIKAKELKDFLRVLCHRFMTTDPEDASGPHVPTSWVPVLKLASLWQITSLREKALQHLKSADCFLRLELLRQHYVKDWFLPELRDLIQRSQPLTVDEITRLGLDFAVKVIILREKALSLWNTTQVQRRLALYFYHSARFSEMQQPVVLAHPPPPYCVISDDEIRRTFE</sequence>
<reference evidence="1" key="1">
    <citation type="submission" date="2019-10" db="EMBL/GenBank/DDBJ databases">
        <authorList>
            <person name="Nor Muhammad N."/>
        </authorList>
    </citation>
    <scope>NUCLEOTIDE SEQUENCE</scope>
</reference>
<protein>
    <submittedName>
        <fullName evidence="1">Uncharacterized protein</fullName>
    </submittedName>
</protein>